<dbReference type="GO" id="GO:0008294">
    <property type="term" value="F:calcium- and calmodulin-responsive adenylate cyclase activity"/>
    <property type="evidence" value="ECO:0007669"/>
    <property type="project" value="InterPro"/>
</dbReference>
<name>A0A5I3ENB1_SALET</name>
<evidence type="ECO:0000313" key="3">
    <source>
        <dbReference type="EMBL" id="EBZ4207846.1"/>
    </source>
</evidence>
<protein>
    <recommendedName>
        <fullName evidence="1">Anthrax toxin edema factor central domain-containing protein</fullName>
    </recommendedName>
</protein>
<reference evidence="2" key="1">
    <citation type="submission" date="2018-06" db="EMBL/GenBank/DDBJ databases">
        <authorList>
            <person name="Ashton P.M."/>
            <person name="Dallman T."/>
            <person name="Nair S."/>
            <person name="De Pinna E."/>
            <person name="Peters T."/>
            <person name="Grant K."/>
        </authorList>
    </citation>
    <scope>NUCLEOTIDE SEQUENCE</scope>
    <source>
        <strain evidence="4">186598</strain>
        <strain evidence="2">196404</strain>
        <strain evidence="3">623457</strain>
    </source>
</reference>
<dbReference type="InterPro" id="IPR035099">
    <property type="entry name" value="Anthrax_toxin_C-terminal"/>
</dbReference>
<gene>
    <name evidence="4" type="ORF">A4I94_22935</name>
    <name evidence="2" type="ORF">DPY77_24550</name>
    <name evidence="3" type="ORF">EBC19_21015</name>
</gene>
<dbReference type="Gene3D" id="3.90.1760.10">
    <property type="entry name" value="Anthrax toxin, edema factor, central domain"/>
    <property type="match status" value="1"/>
</dbReference>
<dbReference type="EMBL" id="AALLJB010000085">
    <property type="protein sequence ID" value="EDA8247233.1"/>
    <property type="molecule type" value="Genomic_DNA"/>
</dbReference>
<dbReference type="AlphaFoldDB" id="A0A5I3ENB1"/>
<feature type="domain" description="Anthrax toxin edema factor central" evidence="1">
    <location>
        <begin position="148"/>
        <end position="209"/>
    </location>
</feature>
<dbReference type="InterPro" id="IPR005165">
    <property type="entry name" value="Anthrax_toxin_edema_cen"/>
</dbReference>
<dbReference type="SUPFAM" id="SSF81298">
    <property type="entry name" value="Adenylylcyclase toxin (the edema factor)"/>
    <property type="match status" value="1"/>
</dbReference>
<dbReference type="EMBL" id="AAHISR010000052">
    <property type="protein sequence ID" value="EBW5674294.1"/>
    <property type="molecule type" value="Genomic_DNA"/>
</dbReference>
<dbReference type="Pfam" id="PF03497">
    <property type="entry name" value="Anthrax_toxA"/>
    <property type="match status" value="1"/>
</dbReference>
<evidence type="ECO:0000259" key="1">
    <source>
        <dbReference type="Pfam" id="PF03497"/>
    </source>
</evidence>
<accession>A0A5I3ENB1</accession>
<evidence type="ECO:0000313" key="2">
    <source>
        <dbReference type="EMBL" id="EBW5674294.1"/>
    </source>
</evidence>
<comment type="caution">
    <text evidence="2">The sequence shown here is derived from an EMBL/GenBank/DDBJ whole genome shotgun (WGS) entry which is preliminary data.</text>
</comment>
<dbReference type="EMBL" id="AAHRBT010000028">
    <property type="protein sequence ID" value="EBZ4207846.1"/>
    <property type="molecule type" value="Genomic_DNA"/>
</dbReference>
<evidence type="ECO:0000313" key="4">
    <source>
        <dbReference type="EMBL" id="EDA8247233.1"/>
    </source>
</evidence>
<organism evidence="2">
    <name type="scientific">Salmonella enterica subsp. enterica serovar London</name>
    <dbReference type="NCBI Taxonomy" id="149390"/>
    <lineage>
        <taxon>Bacteria</taxon>
        <taxon>Pseudomonadati</taxon>
        <taxon>Pseudomonadota</taxon>
        <taxon>Gammaproteobacteria</taxon>
        <taxon>Enterobacterales</taxon>
        <taxon>Enterobacteriaceae</taxon>
        <taxon>Salmonella</taxon>
    </lineage>
</organism>
<sequence length="212" mass="23828">MIMIGCIRNIHHRHDSYHLIQESGEVSRSGNRAIKMSNVMLHVVPGSEKQLTSSQIEERSVKQCTYEHQQIIGGSDINKVIESNNSTLMNIASVSSIDHRATCISGNPYGESYIADRVRKYNFKENRIFDKCKFTVGADFDPGSHLYSDAFQKCSNKYNVIIGLRYPSKIGQLHLKEGFPSKNFHVKAKSSVSGPTAGFIPEKALYSKKKWA</sequence>
<dbReference type="GO" id="GO:0005576">
    <property type="term" value="C:extracellular region"/>
    <property type="evidence" value="ECO:0007669"/>
    <property type="project" value="InterPro"/>
</dbReference>
<proteinExistence type="predicted"/>
<dbReference type="InterPro" id="IPR037017">
    <property type="entry name" value="Anthrax_toxin_edema_cen_sf"/>
</dbReference>